<reference evidence="10 11" key="1">
    <citation type="journal article" date="2011" name="J. Gen. Appl. Microbiol.">
        <title>Draft genome sequencing of the enigmatic yeast Saitoella complicata.</title>
        <authorList>
            <person name="Nishida H."/>
            <person name="Hamamoto M."/>
            <person name="Sugiyama J."/>
        </authorList>
    </citation>
    <scope>NUCLEOTIDE SEQUENCE [LARGE SCALE GENOMIC DNA]</scope>
    <source>
        <strain evidence="10 11">NRRL Y-17804</strain>
    </source>
</reference>
<dbReference type="Gene3D" id="1.20.1530.20">
    <property type="match status" value="1"/>
</dbReference>
<feature type="transmembrane region" description="Helical" evidence="9">
    <location>
        <begin position="95"/>
        <end position="114"/>
    </location>
</feature>
<name>A0A0E9NB11_SAICN</name>
<comment type="similarity">
    <text evidence="2">Belongs to the arsenical resistance-3 (ACR3) (TC 2.A.59) family.</text>
</comment>
<organism evidence="10 11">
    <name type="scientific">Saitoella complicata (strain BCRC 22490 / CBS 7301 / JCM 7358 / NBRC 10748 / NRRL Y-17804)</name>
    <dbReference type="NCBI Taxonomy" id="698492"/>
    <lineage>
        <taxon>Eukaryota</taxon>
        <taxon>Fungi</taxon>
        <taxon>Dikarya</taxon>
        <taxon>Ascomycota</taxon>
        <taxon>Taphrinomycotina</taxon>
        <taxon>Taphrinomycotina incertae sedis</taxon>
        <taxon>Saitoella</taxon>
    </lineage>
</organism>
<dbReference type="PANTHER" id="PTHR43057">
    <property type="entry name" value="ARSENITE EFFLUX TRANSPORTER"/>
    <property type="match status" value="1"/>
</dbReference>
<dbReference type="NCBIfam" id="TIGR00832">
    <property type="entry name" value="acr3"/>
    <property type="match status" value="1"/>
</dbReference>
<feature type="transmembrane region" description="Helical" evidence="9">
    <location>
        <begin position="403"/>
        <end position="425"/>
    </location>
</feature>
<dbReference type="GO" id="GO:0015104">
    <property type="term" value="F:antimonite transmembrane transporter activity"/>
    <property type="evidence" value="ECO:0007669"/>
    <property type="project" value="TreeGrafter"/>
</dbReference>
<protein>
    <recommendedName>
        <fullName evidence="12">Arsenical-resistance protein</fullName>
    </recommendedName>
</protein>
<feature type="transmembrane region" description="Helical" evidence="9">
    <location>
        <begin position="224"/>
        <end position="248"/>
    </location>
</feature>
<keyword evidence="11" id="KW-1185">Reference proteome</keyword>
<feature type="transmembrane region" description="Helical" evidence="9">
    <location>
        <begin position="199"/>
        <end position="217"/>
    </location>
</feature>
<evidence type="ECO:0000313" key="11">
    <source>
        <dbReference type="Proteomes" id="UP000033140"/>
    </source>
</evidence>
<keyword evidence="4" id="KW-1003">Cell membrane</keyword>
<reference evidence="10 11" key="3">
    <citation type="journal article" date="2015" name="Genome Announc.">
        <title>Draft Genome Sequence of the Archiascomycetous Yeast Saitoella complicata.</title>
        <authorList>
            <person name="Yamauchi K."/>
            <person name="Kondo S."/>
            <person name="Hamamoto M."/>
            <person name="Takahashi Y."/>
            <person name="Ogura Y."/>
            <person name="Hayashi T."/>
            <person name="Nishida H."/>
        </authorList>
    </citation>
    <scope>NUCLEOTIDE SEQUENCE [LARGE SCALE GENOMIC DNA]</scope>
    <source>
        <strain evidence="10 11">NRRL Y-17804</strain>
    </source>
</reference>
<feature type="transmembrane region" description="Helical" evidence="9">
    <location>
        <begin position="373"/>
        <end position="397"/>
    </location>
</feature>
<accession>A0A0E9NB11</accession>
<dbReference type="GO" id="GO:0046685">
    <property type="term" value="P:response to arsenic-containing substance"/>
    <property type="evidence" value="ECO:0007669"/>
    <property type="project" value="UniProtKB-KW"/>
</dbReference>
<dbReference type="EMBL" id="BACD03000007">
    <property type="protein sequence ID" value="GAO47067.1"/>
    <property type="molecule type" value="Genomic_DNA"/>
</dbReference>
<evidence type="ECO:0000256" key="9">
    <source>
        <dbReference type="SAM" id="Phobius"/>
    </source>
</evidence>
<evidence type="ECO:0000256" key="7">
    <source>
        <dbReference type="ARBA" id="ARBA00022989"/>
    </source>
</evidence>
<dbReference type="GO" id="GO:0015297">
    <property type="term" value="F:antiporter activity"/>
    <property type="evidence" value="ECO:0007669"/>
    <property type="project" value="InterPro"/>
</dbReference>
<keyword evidence="3" id="KW-0813">Transport</keyword>
<evidence type="ECO:0000256" key="4">
    <source>
        <dbReference type="ARBA" id="ARBA00022475"/>
    </source>
</evidence>
<evidence type="ECO:0008006" key="12">
    <source>
        <dbReference type="Google" id="ProtNLM"/>
    </source>
</evidence>
<evidence type="ECO:0000256" key="6">
    <source>
        <dbReference type="ARBA" id="ARBA00022849"/>
    </source>
</evidence>
<evidence type="ECO:0000256" key="5">
    <source>
        <dbReference type="ARBA" id="ARBA00022692"/>
    </source>
</evidence>
<feature type="transmembrane region" description="Helical" evidence="9">
    <location>
        <begin position="305"/>
        <end position="327"/>
    </location>
</feature>
<evidence type="ECO:0000256" key="3">
    <source>
        <dbReference type="ARBA" id="ARBA00022448"/>
    </source>
</evidence>
<dbReference type="STRING" id="698492.A0A0E9NB11"/>
<keyword evidence="7 9" id="KW-1133">Transmembrane helix</keyword>
<dbReference type="GO" id="GO:0005886">
    <property type="term" value="C:plasma membrane"/>
    <property type="evidence" value="ECO:0007669"/>
    <property type="project" value="UniProtKB-SubCell"/>
</dbReference>
<feature type="transmembrane region" description="Helical" evidence="9">
    <location>
        <begin position="339"/>
        <end position="361"/>
    </location>
</feature>
<dbReference type="Pfam" id="PF01758">
    <property type="entry name" value="SBF"/>
    <property type="match status" value="1"/>
</dbReference>
<comment type="subcellular location">
    <subcellularLocation>
        <location evidence="1">Cell membrane</location>
        <topology evidence="1">Multi-pass membrane protein</topology>
    </subcellularLocation>
</comment>
<dbReference type="GO" id="GO:0015105">
    <property type="term" value="F:arsenite transmembrane transporter activity"/>
    <property type="evidence" value="ECO:0007669"/>
    <property type="project" value="TreeGrafter"/>
</dbReference>
<keyword evidence="6" id="KW-0059">Arsenical resistance</keyword>
<dbReference type="InterPro" id="IPR004706">
    <property type="entry name" value="Arsenical-R_Acr3"/>
</dbReference>
<evidence type="ECO:0000256" key="1">
    <source>
        <dbReference type="ARBA" id="ARBA00004651"/>
    </source>
</evidence>
<comment type="caution">
    <text evidence="10">The sequence shown here is derived from an EMBL/GenBank/DDBJ whole genome shotgun (WGS) entry which is preliminary data.</text>
</comment>
<dbReference type="PANTHER" id="PTHR43057:SF1">
    <property type="entry name" value="ARSENICAL-RESISTANCE PROTEIN 3"/>
    <property type="match status" value="1"/>
</dbReference>
<dbReference type="AlphaFoldDB" id="A0A0E9NB11"/>
<dbReference type="InterPro" id="IPR002657">
    <property type="entry name" value="BilAc:Na_symport/Acr3"/>
</dbReference>
<feature type="transmembrane region" description="Helical" evidence="9">
    <location>
        <begin position="166"/>
        <end position="187"/>
    </location>
</feature>
<dbReference type="Proteomes" id="UP000033140">
    <property type="component" value="Unassembled WGS sequence"/>
</dbReference>
<dbReference type="InterPro" id="IPR038770">
    <property type="entry name" value="Na+/solute_symporter_sf"/>
</dbReference>
<dbReference type="FunFam" id="1.20.1530.20:FF:000009">
    <property type="entry name" value="Arsenite transporter, ACR3 family"/>
    <property type="match status" value="1"/>
</dbReference>
<keyword evidence="5 9" id="KW-0812">Transmembrane</keyword>
<evidence type="ECO:0000313" key="10">
    <source>
        <dbReference type="EMBL" id="GAO47067.1"/>
    </source>
</evidence>
<dbReference type="OMA" id="GGNKEYG"/>
<sequence>MNYGKDLGEPRMVPTDVDCLADCECYKEMTKTTVRPGDPDCGDDCECWKDSSAHTDTEAQHFHDSLHPDREIGDAQACPNPLGSPVKRLSWLDRFLTLWILLAMAVGIILGYFVPSTHRVLETVQFVNVSLPIALGLLVMMYPILCKVRYEHMHVVLRSKALWKQIAFSFVLNWIVAPLIMVALAWATLPDERGYREGLILVGLARCIAMVLIWTDLANGDGEYCAILVAFNSLLQIVLFSPFALFYLNVVAPQSDSYQAGNQGTVSYSVVAKSVAVFLGIPLGAAVITRFAFLKLGGKKFFHDVFIPLISPLSLIGLLFTILILFASQGRQVVQSITGVLRVCAPLILYFLLLFFGTLYLARYLGYTYRICVVQAFTGASNNFELAIAVAIASYGIDSKQALASVVGPLVEVPVLLGLTHFVTWRHQKGDWRRNGE</sequence>
<feature type="transmembrane region" description="Helical" evidence="9">
    <location>
        <begin position="126"/>
        <end position="145"/>
    </location>
</feature>
<proteinExistence type="inferred from homology"/>
<keyword evidence="8 9" id="KW-0472">Membrane</keyword>
<gene>
    <name evidence="10" type="ORF">G7K_1279-t1</name>
</gene>
<reference evidence="10 11" key="2">
    <citation type="journal article" date="2014" name="J. Gen. Appl. Microbiol.">
        <title>The early diverging ascomycetous budding yeast Saitoella complicata has three histone deacetylases belonging to the Clr6, Hos2, and Rpd3 lineages.</title>
        <authorList>
            <person name="Nishida H."/>
            <person name="Matsumoto T."/>
            <person name="Kondo S."/>
            <person name="Hamamoto M."/>
            <person name="Yoshikawa H."/>
        </authorList>
    </citation>
    <scope>NUCLEOTIDE SEQUENCE [LARGE SCALE GENOMIC DNA]</scope>
    <source>
        <strain evidence="10 11">NRRL Y-17804</strain>
    </source>
</reference>
<feature type="transmembrane region" description="Helical" evidence="9">
    <location>
        <begin position="268"/>
        <end position="293"/>
    </location>
</feature>
<evidence type="ECO:0000256" key="2">
    <source>
        <dbReference type="ARBA" id="ARBA00010110"/>
    </source>
</evidence>
<evidence type="ECO:0000256" key="8">
    <source>
        <dbReference type="ARBA" id="ARBA00023136"/>
    </source>
</evidence>